<dbReference type="PANTHER" id="PTHR43877:SF1">
    <property type="entry name" value="ACETYLTRANSFERASE"/>
    <property type="match status" value="1"/>
</dbReference>
<dbReference type="OrthoDB" id="9789603at2"/>
<dbReference type="Proteomes" id="UP000191040">
    <property type="component" value="Chromosome I"/>
</dbReference>
<keyword evidence="1 4" id="KW-0808">Transferase</keyword>
<name>A0A1T4YQK2_9ACTN</name>
<gene>
    <name evidence="4" type="ORF">SAMN06295964_0360</name>
</gene>
<feature type="domain" description="N-acetyltransferase" evidence="3">
    <location>
        <begin position="11"/>
        <end position="157"/>
    </location>
</feature>
<dbReference type="GO" id="GO:0016747">
    <property type="term" value="F:acyltransferase activity, transferring groups other than amino-acyl groups"/>
    <property type="evidence" value="ECO:0007669"/>
    <property type="project" value="InterPro"/>
</dbReference>
<dbReference type="InterPro" id="IPR016181">
    <property type="entry name" value="Acyl_CoA_acyltransferase"/>
</dbReference>
<accession>A0A1T4YQK2</accession>
<dbReference type="AlphaFoldDB" id="A0A1T4YQK2"/>
<proteinExistence type="predicted"/>
<dbReference type="EMBL" id="LT796768">
    <property type="protein sequence ID" value="SKB03858.1"/>
    <property type="molecule type" value="Genomic_DNA"/>
</dbReference>
<dbReference type="PROSITE" id="PS51186">
    <property type="entry name" value="GNAT"/>
    <property type="match status" value="1"/>
</dbReference>
<dbReference type="STRING" id="1736691.SAMN06295964_0360"/>
<protein>
    <submittedName>
        <fullName evidence="4">Predicted N-acetyltransferase YhbS</fullName>
    </submittedName>
</protein>
<dbReference type="Gene3D" id="3.40.630.30">
    <property type="match status" value="1"/>
</dbReference>
<dbReference type="SUPFAM" id="SSF55729">
    <property type="entry name" value="Acyl-CoA N-acyltransferases (Nat)"/>
    <property type="match status" value="1"/>
</dbReference>
<keyword evidence="2" id="KW-0012">Acyltransferase</keyword>
<dbReference type="InterPro" id="IPR000182">
    <property type="entry name" value="GNAT_dom"/>
</dbReference>
<dbReference type="InterPro" id="IPR050832">
    <property type="entry name" value="Bact_Acetyltransf"/>
</dbReference>
<evidence type="ECO:0000256" key="2">
    <source>
        <dbReference type="ARBA" id="ARBA00023315"/>
    </source>
</evidence>
<evidence type="ECO:0000259" key="3">
    <source>
        <dbReference type="PROSITE" id="PS51186"/>
    </source>
</evidence>
<reference evidence="5" key="1">
    <citation type="submission" date="2017-02" db="EMBL/GenBank/DDBJ databases">
        <authorList>
            <person name="Varghese N."/>
            <person name="Submissions S."/>
        </authorList>
    </citation>
    <scope>NUCLEOTIDE SEQUENCE [LARGE SCALE GENOMIC DNA]</scope>
    <source>
        <strain evidence="5">9H-4</strain>
    </source>
</reference>
<dbReference type="Pfam" id="PF00583">
    <property type="entry name" value="Acetyltransf_1"/>
    <property type="match status" value="1"/>
</dbReference>
<evidence type="ECO:0000256" key="1">
    <source>
        <dbReference type="ARBA" id="ARBA00022679"/>
    </source>
</evidence>
<keyword evidence="5" id="KW-1185">Reference proteome</keyword>
<organism evidence="4 5">
    <name type="scientific">Aeromicrobium choanae</name>
    <dbReference type="NCBI Taxonomy" id="1736691"/>
    <lineage>
        <taxon>Bacteria</taxon>
        <taxon>Bacillati</taxon>
        <taxon>Actinomycetota</taxon>
        <taxon>Actinomycetes</taxon>
        <taxon>Propionibacteriales</taxon>
        <taxon>Nocardioidaceae</taxon>
        <taxon>Aeromicrobium</taxon>
    </lineage>
</organism>
<dbReference type="CDD" id="cd04301">
    <property type="entry name" value="NAT_SF"/>
    <property type="match status" value="1"/>
</dbReference>
<dbReference type="PANTHER" id="PTHR43877">
    <property type="entry name" value="AMINOALKYLPHOSPHONATE N-ACETYLTRANSFERASE-RELATED-RELATED"/>
    <property type="match status" value="1"/>
</dbReference>
<dbReference type="RefSeq" id="WP_078698562.1">
    <property type="nucleotide sequence ID" value="NZ_LT796768.1"/>
</dbReference>
<evidence type="ECO:0000313" key="5">
    <source>
        <dbReference type="Proteomes" id="UP000191040"/>
    </source>
</evidence>
<evidence type="ECO:0000313" key="4">
    <source>
        <dbReference type="EMBL" id="SKB03858.1"/>
    </source>
</evidence>
<sequence length="157" mass="16725">MDTLTLDGQVFELARATEADVPAIVGLLTDDAIGAGRESADLAPYVEAFHEIDRDDAHLLLAARDEAGTVVATMQLTIIPGLSRGGTKRLLIEGVRVASSTRGSGLGTALFARAHAWGVERGATLAQLTSDKRRADAHHFYETLGYEASHEGFKLPL</sequence>